<gene>
    <name evidence="2" type="ORF">BCR42DRAFT_472094</name>
</gene>
<keyword evidence="1" id="KW-0812">Transmembrane</keyword>
<accession>A0A1X2I2E1</accession>
<protein>
    <submittedName>
        <fullName evidence="2">Uncharacterized protein</fullName>
    </submittedName>
</protein>
<dbReference type="OrthoDB" id="2340007at2759"/>
<dbReference type="AlphaFoldDB" id="A0A1X2I2E1"/>
<keyword evidence="1" id="KW-1133">Transmembrane helix</keyword>
<keyword evidence="1" id="KW-0472">Membrane</keyword>
<feature type="transmembrane region" description="Helical" evidence="1">
    <location>
        <begin position="203"/>
        <end position="221"/>
    </location>
</feature>
<evidence type="ECO:0000256" key="1">
    <source>
        <dbReference type="SAM" id="Phobius"/>
    </source>
</evidence>
<evidence type="ECO:0000313" key="2">
    <source>
        <dbReference type="EMBL" id="ORZ07901.1"/>
    </source>
</evidence>
<sequence length="242" mass="26822">MENRTLMHNIIQWTRKSVVTLSIIIIITSLSQYSKEAIPIFTLLPGTKGAIDADNNENLVNRIHSFGQALIQDRRLIATLVAAQTSIFCPLFLLVGNAATCMNHHHHPSNADQQQQHSSSSVVGFWKTALDLLCQIIMPLGLAMNWLFCLSFDHKTSQLIHVYFPTSNAAAIAASTSSPSSIWSFAWSLPCDVSINFLEGLKYLTIMVLGLEMILVCIAWIQHCLSSDTSDHSKQSKSIQLV</sequence>
<evidence type="ECO:0000313" key="3">
    <source>
        <dbReference type="Proteomes" id="UP000193560"/>
    </source>
</evidence>
<dbReference type="Proteomes" id="UP000193560">
    <property type="component" value="Unassembled WGS sequence"/>
</dbReference>
<feature type="transmembrane region" description="Helical" evidence="1">
    <location>
        <begin position="129"/>
        <end position="150"/>
    </location>
</feature>
<dbReference type="EMBL" id="MCGE01000033">
    <property type="protein sequence ID" value="ORZ07901.1"/>
    <property type="molecule type" value="Genomic_DNA"/>
</dbReference>
<feature type="transmembrane region" description="Helical" evidence="1">
    <location>
        <begin position="76"/>
        <end position="95"/>
    </location>
</feature>
<reference evidence="2 3" key="1">
    <citation type="submission" date="2016-07" db="EMBL/GenBank/DDBJ databases">
        <title>Pervasive Adenine N6-methylation of Active Genes in Fungi.</title>
        <authorList>
            <consortium name="DOE Joint Genome Institute"/>
            <person name="Mondo S.J."/>
            <person name="Dannebaum R.O."/>
            <person name="Kuo R.C."/>
            <person name="Labutti K."/>
            <person name="Haridas S."/>
            <person name="Kuo A."/>
            <person name="Salamov A."/>
            <person name="Ahrendt S.R."/>
            <person name="Lipzen A."/>
            <person name="Sullivan W."/>
            <person name="Andreopoulos W.B."/>
            <person name="Clum A."/>
            <person name="Lindquist E."/>
            <person name="Daum C."/>
            <person name="Ramamoorthy G.K."/>
            <person name="Gryganskyi A."/>
            <person name="Culley D."/>
            <person name="Magnuson J.K."/>
            <person name="James T.Y."/>
            <person name="O'Malley M.A."/>
            <person name="Stajich J.E."/>
            <person name="Spatafora J.W."/>
            <person name="Visel A."/>
            <person name="Grigoriev I.V."/>
        </authorList>
    </citation>
    <scope>NUCLEOTIDE SEQUENCE [LARGE SCALE GENOMIC DNA]</scope>
    <source>
        <strain evidence="2 3">NRRL 1336</strain>
    </source>
</reference>
<comment type="caution">
    <text evidence="2">The sequence shown here is derived from an EMBL/GenBank/DDBJ whole genome shotgun (WGS) entry which is preliminary data.</text>
</comment>
<keyword evidence="3" id="KW-1185">Reference proteome</keyword>
<proteinExistence type="predicted"/>
<organism evidence="2 3">
    <name type="scientific">Absidia repens</name>
    <dbReference type="NCBI Taxonomy" id="90262"/>
    <lineage>
        <taxon>Eukaryota</taxon>
        <taxon>Fungi</taxon>
        <taxon>Fungi incertae sedis</taxon>
        <taxon>Mucoromycota</taxon>
        <taxon>Mucoromycotina</taxon>
        <taxon>Mucoromycetes</taxon>
        <taxon>Mucorales</taxon>
        <taxon>Cunninghamellaceae</taxon>
        <taxon>Absidia</taxon>
    </lineage>
</organism>
<name>A0A1X2I2E1_9FUNG</name>